<dbReference type="InterPro" id="IPR003169">
    <property type="entry name" value="GYF"/>
</dbReference>
<dbReference type="Gene3D" id="3.30.70.330">
    <property type="match status" value="2"/>
</dbReference>
<feature type="compositionally biased region" description="Basic and acidic residues" evidence="7">
    <location>
        <begin position="140"/>
        <end position="151"/>
    </location>
</feature>
<dbReference type="SUPFAM" id="SSF55277">
    <property type="entry name" value="GYF domain"/>
    <property type="match status" value="1"/>
</dbReference>
<evidence type="ECO:0000256" key="2">
    <source>
        <dbReference type="ARBA" id="ARBA00022664"/>
    </source>
</evidence>
<evidence type="ECO:0000256" key="5">
    <source>
        <dbReference type="ARBA" id="ARBA00023187"/>
    </source>
</evidence>
<dbReference type="CDD" id="cd12285">
    <property type="entry name" value="RRM3_RBM39_like"/>
    <property type="match status" value="1"/>
</dbReference>
<dbReference type="InterPro" id="IPR035979">
    <property type="entry name" value="RBD_domain_sf"/>
</dbReference>
<dbReference type="PANTHER" id="PTHR15608">
    <property type="entry name" value="SPLICING FACTOR U2AF-ASSOCIATED PROTEIN 2"/>
    <property type="match status" value="1"/>
</dbReference>
<dbReference type="InterPro" id="IPR025640">
    <property type="entry name" value="GYF_2"/>
</dbReference>
<keyword evidence="2" id="KW-0507">mRNA processing</keyword>
<accession>D5AB20</accession>
<name>D5AB20_PICSI</name>
<feature type="domain" description="RRM" evidence="8">
    <location>
        <begin position="282"/>
        <end position="363"/>
    </location>
</feature>
<keyword evidence="5" id="KW-0508">mRNA splicing</keyword>
<organism evidence="10">
    <name type="scientific">Picea sitchensis</name>
    <name type="common">Sitka spruce</name>
    <name type="synonym">Pinus sitchensis</name>
    <dbReference type="NCBI Taxonomy" id="3332"/>
    <lineage>
        <taxon>Eukaryota</taxon>
        <taxon>Viridiplantae</taxon>
        <taxon>Streptophyta</taxon>
        <taxon>Embryophyta</taxon>
        <taxon>Tracheophyta</taxon>
        <taxon>Spermatophyta</taxon>
        <taxon>Pinopsida</taxon>
        <taxon>Pinidae</taxon>
        <taxon>Conifers I</taxon>
        <taxon>Pinales</taxon>
        <taxon>Pinaceae</taxon>
        <taxon>Picea</taxon>
    </lineage>
</organism>
<dbReference type="CDD" id="cd12281">
    <property type="entry name" value="RRM1_TatSF1_like"/>
    <property type="match status" value="1"/>
</dbReference>
<dbReference type="EMBL" id="BT123418">
    <property type="protein sequence ID" value="ADE76739.1"/>
    <property type="molecule type" value="mRNA"/>
</dbReference>
<evidence type="ECO:0000256" key="7">
    <source>
        <dbReference type="SAM" id="MobiDB-lite"/>
    </source>
</evidence>
<protein>
    <recommendedName>
        <fullName evidence="11">RRM domain-containing protein</fullName>
    </recommendedName>
</protein>
<feature type="compositionally biased region" description="Low complexity" evidence="7">
    <location>
        <begin position="105"/>
        <end position="118"/>
    </location>
</feature>
<dbReference type="SMART" id="SM00361">
    <property type="entry name" value="RRM_1"/>
    <property type="match status" value="1"/>
</dbReference>
<dbReference type="OMA" id="DTDFRFG"/>
<dbReference type="GO" id="GO:0000398">
    <property type="term" value="P:mRNA splicing, via spliceosome"/>
    <property type="evidence" value="ECO:0007669"/>
    <property type="project" value="InterPro"/>
</dbReference>
<dbReference type="Pfam" id="PF00076">
    <property type="entry name" value="RRM_1"/>
    <property type="match status" value="2"/>
</dbReference>
<dbReference type="InterPro" id="IPR003954">
    <property type="entry name" value="RRM_euk-type"/>
</dbReference>
<dbReference type="InterPro" id="IPR000504">
    <property type="entry name" value="RRM_dom"/>
</dbReference>
<keyword evidence="3" id="KW-0677">Repeat</keyword>
<dbReference type="PANTHER" id="PTHR15608:SF0">
    <property type="entry name" value="HIV TAT-SPECIFIC FACTOR 1"/>
    <property type="match status" value="1"/>
</dbReference>
<dbReference type="InterPro" id="IPR035445">
    <property type="entry name" value="GYF-like_dom_sf"/>
</dbReference>
<feature type="domain" description="GYF" evidence="9">
    <location>
        <begin position="18"/>
        <end position="75"/>
    </location>
</feature>
<dbReference type="SMART" id="SM00360">
    <property type="entry name" value="RRM"/>
    <property type="match status" value="2"/>
</dbReference>
<feature type="region of interest" description="Disordered" evidence="7">
    <location>
        <begin position="140"/>
        <end position="186"/>
    </location>
</feature>
<dbReference type="InterPro" id="IPR034392">
    <property type="entry name" value="TatSF1-like_RRM1"/>
</dbReference>
<comment type="similarity">
    <text evidence="1">Belongs to the HTATSF1 family.</text>
</comment>
<dbReference type="Pfam" id="PF14237">
    <property type="entry name" value="GYF_2"/>
    <property type="match status" value="1"/>
</dbReference>
<evidence type="ECO:0008006" key="11">
    <source>
        <dbReference type="Google" id="ProtNLM"/>
    </source>
</evidence>
<evidence type="ECO:0000256" key="6">
    <source>
        <dbReference type="PROSITE-ProRule" id="PRU00176"/>
    </source>
</evidence>
<evidence type="ECO:0000256" key="1">
    <source>
        <dbReference type="ARBA" id="ARBA00007747"/>
    </source>
</evidence>
<dbReference type="AlphaFoldDB" id="D5AB20"/>
<dbReference type="PROSITE" id="PS50102">
    <property type="entry name" value="RRM"/>
    <property type="match status" value="1"/>
</dbReference>
<dbReference type="InterPro" id="IPR012677">
    <property type="entry name" value="Nucleotide-bd_a/b_plait_sf"/>
</dbReference>
<reference evidence="10" key="1">
    <citation type="submission" date="2010-04" db="EMBL/GenBank/DDBJ databases">
        <authorList>
            <person name="Reid K.E."/>
            <person name="Liao N."/>
            <person name="Chan S."/>
            <person name="Docking R."/>
            <person name="Taylor G."/>
            <person name="Moore R."/>
            <person name="Mayo M."/>
            <person name="Munro S."/>
            <person name="King J."/>
            <person name="Yanchuk A."/>
            <person name="Holt R."/>
            <person name="Jones S."/>
            <person name="Marra M."/>
            <person name="Ritland C.E."/>
            <person name="Ritland K."/>
            <person name="Bohlmann J."/>
        </authorList>
    </citation>
    <scope>NUCLEOTIDE SEQUENCE</scope>
    <source>
        <tissue evidence="10">Bud</tissue>
    </source>
</reference>
<keyword evidence="4 6" id="KW-0694">RNA-binding</keyword>
<sequence>MDSATESASDPNALAGQELGWYILGDNQEYVGPYTVAELQEHYASGYFTESTLLWAEGRNNWMPLSSIQELHSLVISDETQLKSYENDVSYSENQSHSQPQFNGKTTASLTSDASLKASDSDDDFLRWKEEVRQAEAEAEALKSGKTKRAEVYVQSAKEEELETQTDDADERPRTPPEGEQEFTDDDGTVYRWDHNLRAWVPQDDSFHKDSLYGLEEMTFVEEEEIMPAIMIADISDEKECKDDSLAVESKHGLKRKLEADQDEKKEANTPADSWFDLKVNTHVYVTGLPEDVTTEEIVEAFSKCGIIKEDLDTKKPRVKIYVDKETGRQKGDALVTYLKEPSVDLAIQILDGTPLRPGGRQLMSVSIAKFEQKGDTFIKKQQNNQKKKKIKRVEQKALGWGGFDDAKRVLPLSVLLKNMFRPAELRSDTTLLSDLEADIAEECSKVGPIERIKVYENHPLGAILVKFKDRRDGLKCIQLMNGRWFGGRQIQAVEDDGTINHALVRDESEEAERLERFGAELEAD</sequence>
<evidence type="ECO:0000256" key="3">
    <source>
        <dbReference type="ARBA" id="ARBA00022737"/>
    </source>
</evidence>
<evidence type="ECO:0000313" key="10">
    <source>
        <dbReference type="EMBL" id="ADE76739.1"/>
    </source>
</evidence>
<feature type="compositionally biased region" description="Polar residues" evidence="7">
    <location>
        <begin position="88"/>
        <end position="104"/>
    </location>
</feature>
<dbReference type="FunFam" id="3.30.70.330:FF:000329">
    <property type="entry name" value="splicing factor U2AF-associated protein 2"/>
    <property type="match status" value="1"/>
</dbReference>
<evidence type="ECO:0000256" key="4">
    <source>
        <dbReference type="ARBA" id="ARBA00022884"/>
    </source>
</evidence>
<dbReference type="GO" id="GO:0005686">
    <property type="term" value="C:U2 snRNP"/>
    <property type="evidence" value="ECO:0007669"/>
    <property type="project" value="TreeGrafter"/>
</dbReference>
<evidence type="ECO:0000259" key="9">
    <source>
        <dbReference type="PROSITE" id="PS50829"/>
    </source>
</evidence>
<dbReference type="InterPro" id="IPR034393">
    <property type="entry name" value="TatSF1-like"/>
</dbReference>
<dbReference type="FunFam" id="3.30.70.330:FF:000105">
    <property type="entry name" value="HIV Tat-specific factor 1 homolog"/>
    <property type="match status" value="1"/>
</dbReference>
<feature type="compositionally biased region" description="Acidic residues" evidence="7">
    <location>
        <begin position="160"/>
        <end position="170"/>
    </location>
</feature>
<dbReference type="GO" id="GO:0005684">
    <property type="term" value="C:U2-type spliceosomal complex"/>
    <property type="evidence" value="ECO:0007669"/>
    <property type="project" value="TreeGrafter"/>
</dbReference>
<feature type="region of interest" description="Disordered" evidence="7">
    <location>
        <begin position="88"/>
        <end position="118"/>
    </location>
</feature>
<dbReference type="Gene3D" id="3.30.1490.40">
    <property type="match status" value="1"/>
</dbReference>
<dbReference type="PROSITE" id="PS50829">
    <property type="entry name" value="GYF"/>
    <property type="match status" value="1"/>
</dbReference>
<evidence type="ECO:0000259" key="8">
    <source>
        <dbReference type="PROSITE" id="PS50102"/>
    </source>
</evidence>
<dbReference type="SUPFAM" id="SSF54928">
    <property type="entry name" value="RNA-binding domain, RBD"/>
    <property type="match status" value="2"/>
</dbReference>
<dbReference type="GO" id="GO:0003723">
    <property type="term" value="F:RNA binding"/>
    <property type="evidence" value="ECO:0007669"/>
    <property type="project" value="UniProtKB-UniRule"/>
</dbReference>
<proteinExistence type="evidence at transcript level"/>